<evidence type="ECO:0000313" key="4">
    <source>
        <dbReference type="Proteomes" id="UP001157125"/>
    </source>
</evidence>
<feature type="region of interest" description="Disordered" evidence="1">
    <location>
        <begin position="1"/>
        <end position="32"/>
    </location>
</feature>
<evidence type="ECO:0000256" key="1">
    <source>
        <dbReference type="SAM" id="MobiDB-lite"/>
    </source>
</evidence>
<dbReference type="InterPro" id="IPR011089">
    <property type="entry name" value="GmrSD_C"/>
</dbReference>
<proteinExistence type="predicted"/>
<name>A0ABQ6IEK5_9MICO</name>
<dbReference type="PANTHER" id="PTHR24094:SF15">
    <property type="entry name" value="AMP-DEPENDENT SYNTHETASE_LIGASE DOMAIN-CONTAINING PROTEIN-RELATED"/>
    <property type="match status" value="1"/>
</dbReference>
<comment type="caution">
    <text evidence="3">The sequence shown here is derived from an EMBL/GenBank/DDBJ whole genome shotgun (WGS) entry which is preliminary data.</text>
</comment>
<dbReference type="EMBL" id="BSUN01000001">
    <property type="protein sequence ID" value="GMA36131.1"/>
    <property type="molecule type" value="Genomic_DNA"/>
</dbReference>
<dbReference type="SMART" id="SM00894">
    <property type="entry name" value="Excalibur"/>
    <property type="match status" value="1"/>
</dbReference>
<dbReference type="InterPro" id="IPR008613">
    <property type="entry name" value="Excalibur_Ca-bd_domain"/>
</dbReference>
<reference evidence="4" key="1">
    <citation type="journal article" date="2019" name="Int. J. Syst. Evol. Microbiol.">
        <title>The Global Catalogue of Microorganisms (GCM) 10K type strain sequencing project: providing services to taxonomists for standard genome sequencing and annotation.</title>
        <authorList>
            <consortium name="The Broad Institute Genomics Platform"/>
            <consortium name="The Broad Institute Genome Sequencing Center for Infectious Disease"/>
            <person name="Wu L."/>
            <person name="Ma J."/>
        </authorList>
    </citation>
    <scope>NUCLEOTIDE SEQUENCE [LARGE SCALE GENOMIC DNA]</scope>
    <source>
        <strain evidence="4">NBRC 112299</strain>
    </source>
</reference>
<organism evidence="3 4">
    <name type="scientific">Demequina litorisediminis</name>
    <dbReference type="NCBI Taxonomy" id="1849022"/>
    <lineage>
        <taxon>Bacteria</taxon>
        <taxon>Bacillati</taxon>
        <taxon>Actinomycetota</taxon>
        <taxon>Actinomycetes</taxon>
        <taxon>Micrococcales</taxon>
        <taxon>Demequinaceae</taxon>
        <taxon>Demequina</taxon>
    </lineage>
</organism>
<protein>
    <submittedName>
        <fullName evidence="3">Calcium-binding protein</fullName>
    </submittedName>
</protein>
<sequence>MTATAAASPSATPSPTRPAASPSPSTTASAAAPAGDAMAALMALDVRDAASSDGYAREQFGDGWVDVDRNGCGTRDDMLALRLDNTETSGSCAITSGDLADPFTGEWIHFERGGSSEVDIDHLVALSAAWTTGAQDLTYSERVTFANDPLNLEPVDAGENRSKGDDDAAEWLPPAEEFRCEYVARQVAVKTKYGLWVTPAERAAMVDVLERCPGQELPAAGDQPVIASGLGEAPEHVEAAEPAQTSKPKSTEESAAGSGASEGDLDPRYEYCNRLPAGLGPYVKGVDPEYDWYTDRDGDGVVCE</sequence>
<feature type="region of interest" description="Disordered" evidence="1">
    <location>
        <begin position="236"/>
        <end position="267"/>
    </location>
</feature>
<accession>A0ABQ6IEK5</accession>
<dbReference type="PANTHER" id="PTHR24094">
    <property type="entry name" value="SECRETED PROTEIN"/>
    <property type="match status" value="1"/>
</dbReference>
<feature type="domain" description="Excalibur calcium-binding" evidence="2">
    <location>
        <begin position="268"/>
        <end position="304"/>
    </location>
</feature>
<evidence type="ECO:0000259" key="2">
    <source>
        <dbReference type="SMART" id="SM00894"/>
    </source>
</evidence>
<feature type="compositionally biased region" description="Low complexity" evidence="1">
    <location>
        <begin position="253"/>
        <end position="262"/>
    </location>
</feature>
<gene>
    <name evidence="3" type="ORF">GCM10025876_23350</name>
</gene>
<dbReference type="Pfam" id="PF05901">
    <property type="entry name" value="Excalibur"/>
    <property type="match status" value="1"/>
</dbReference>
<dbReference type="Proteomes" id="UP001157125">
    <property type="component" value="Unassembled WGS sequence"/>
</dbReference>
<dbReference type="Pfam" id="PF07510">
    <property type="entry name" value="GmrSD_C"/>
    <property type="match status" value="1"/>
</dbReference>
<evidence type="ECO:0000313" key="3">
    <source>
        <dbReference type="EMBL" id="GMA36131.1"/>
    </source>
</evidence>
<keyword evidence="4" id="KW-1185">Reference proteome</keyword>